<dbReference type="AlphaFoldDB" id="A0A0B6YN46"/>
<protein>
    <submittedName>
        <fullName evidence="2">Uncharacterized protein</fullName>
    </submittedName>
</protein>
<feature type="non-terminal residue" evidence="2">
    <location>
        <position position="72"/>
    </location>
</feature>
<sequence length="72" mass="7786">PASDLESSRFVDGLFGTTGQLGPFPNPYLQGYGTEAEPFELFPGLSDEPSSPPAFINQSPLQSDEEIARQLQ</sequence>
<proteinExistence type="predicted"/>
<accession>A0A0B6YN46</accession>
<name>A0A0B6YN46_9EUPU</name>
<evidence type="ECO:0000313" key="2">
    <source>
        <dbReference type="EMBL" id="CEK57582.1"/>
    </source>
</evidence>
<reference evidence="2" key="1">
    <citation type="submission" date="2014-12" db="EMBL/GenBank/DDBJ databases">
        <title>Insight into the proteome of Arion vulgaris.</title>
        <authorList>
            <person name="Aradska J."/>
            <person name="Bulat T."/>
            <person name="Smidak R."/>
            <person name="Sarate P."/>
            <person name="Gangsoo J."/>
            <person name="Sialana F."/>
            <person name="Bilban M."/>
            <person name="Lubec G."/>
        </authorList>
    </citation>
    <scope>NUCLEOTIDE SEQUENCE</scope>
    <source>
        <tissue evidence="2">Skin</tissue>
    </source>
</reference>
<dbReference type="EMBL" id="HACG01010717">
    <property type="protein sequence ID" value="CEK57582.1"/>
    <property type="molecule type" value="Transcribed_RNA"/>
</dbReference>
<gene>
    <name evidence="2" type="primary">ORF30552</name>
</gene>
<feature type="region of interest" description="Disordered" evidence="1">
    <location>
        <begin position="39"/>
        <end position="72"/>
    </location>
</feature>
<feature type="non-terminal residue" evidence="2">
    <location>
        <position position="1"/>
    </location>
</feature>
<organism evidence="2">
    <name type="scientific">Arion vulgaris</name>
    <dbReference type="NCBI Taxonomy" id="1028688"/>
    <lineage>
        <taxon>Eukaryota</taxon>
        <taxon>Metazoa</taxon>
        <taxon>Spiralia</taxon>
        <taxon>Lophotrochozoa</taxon>
        <taxon>Mollusca</taxon>
        <taxon>Gastropoda</taxon>
        <taxon>Heterobranchia</taxon>
        <taxon>Euthyneura</taxon>
        <taxon>Panpulmonata</taxon>
        <taxon>Eupulmonata</taxon>
        <taxon>Stylommatophora</taxon>
        <taxon>Helicina</taxon>
        <taxon>Arionoidea</taxon>
        <taxon>Arionidae</taxon>
        <taxon>Arion</taxon>
    </lineage>
</organism>
<evidence type="ECO:0000256" key="1">
    <source>
        <dbReference type="SAM" id="MobiDB-lite"/>
    </source>
</evidence>